<comment type="caution">
    <text evidence="1">The sequence shown here is derived from an EMBL/GenBank/DDBJ whole genome shotgun (WGS) entry which is preliminary data.</text>
</comment>
<dbReference type="Proteomes" id="UP001183615">
    <property type="component" value="Unassembled WGS sequence"/>
</dbReference>
<organism evidence="1 2">
    <name type="scientific">Streptomyces johnsoniae</name>
    <dbReference type="NCBI Taxonomy" id="3075532"/>
    <lineage>
        <taxon>Bacteria</taxon>
        <taxon>Bacillati</taxon>
        <taxon>Actinomycetota</taxon>
        <taxon>Actinomycetes</taxon>
        <taxon>Kitasatosporales</taxon>
        <taxon>Streptomycetaceae</taxon>
        <taxon>Streptomyces</taxon>
    </lineage>
</organism>
<dbReference type="PANTHER" id="PTHR10138">
    <property type="entry name" value="TRYPTOPHAN 2,3-DIOXYGENASE"/>
    <property type="match status" value="1"/>
</dbReference>
<dbReference type="Pfam" id="PF03301">
    <property type="entry name" value="Trp_dioxygenase"/>
    <property type="match status" value="2"/>
</dbReference>
<evidence type="ECO:0000313" key="1">
    <source>
        <dbReference type="EMBL" id="MDT0446660.1"/>
    </source>
</evidence>
<dbReference type="InterPro" id="IPR004981">
    <property type="entry name" value="Trp_2_3_dOase"/>
</dbReference>
<gene>
    <name evidence="1" type="ORF">RM779_29290</name>
</gene>
<sequence length="260" mass="28911">MTEPGPTYSSYLRIAELLALQSPSAARVHDERLFITVHQVQELWFAQLLTELADARDLMLDGEPRRARLRLARCLEIDRALIAGLRPLHTMPPREFHAFRGHLGTASGAQSAQYREIESLSGATWARSDRLPTGLAAAEGERLRRRNAEPSLWDGFLTLLGKAGFDMATRESRRTAFAHLAAHPDDLPELTQLAETLLDHDTVWAEWRAAHTLLVERQIGALPGSGGSTGAPHLRAGMHRRFFPELWESGTPDPLTATPH</sequence>
<accession>A0ABU2SEY5</accession>
<dbReference type="RefSeq" id="WP_311620812.1">
    <property type="nucleotide sequence ID" value="NZ_JAVREV010000021.1"/>
</dbReference>
<reference evidence="2" key="1">
    <citation type="submission" date="2023-07" db="EMBL/GenBank/DDBJ databases">
        <title>30 novel species of actinomycetes from the DSMZ collection.</title>
        <authorList>
            <person name="Nouioui I."/>
        </authorList>
    </citation>
    <scope>NUCLEOTIDE SEQUENCE [LARGE SCALE GENOMIC DNA]</scope>
    <source>
        <strain evidence="2">DSM 41886</strain>
    </source>
</reference>
<dbReference type="Gene3D" id="1.20.58.480">
    <property type="match status" value="1"/>
</dbReference>
<dbReference type="PANTHER" id="PTHR10138:SF0">
    <property type="entry name" value="TRYPTOPHAN 2,3-DIOXYGENASE"/>
    <property type="match status" value="1"/>
</dbReference>
<proteinExistence type="predicted"/>
<evidence type="ECO:0000313" key="2">
    <source>
        <dbReference type="Proteomes" id="UP001183615"/>
    </source>
</evidence>
<dbReference type="SUPFAM" id="SSF140959">
    <property type="entry name" value="Indolic compounds 2,3-dioxygenase-like"/>
    <property type="match status" value="1"/>
</dbReference>
<protein>
    <submittedName>
        <fullName evidence="1">Tryptophan 2,3-dioxygenase family protein</fullName>
    </submittedName>
</protein>
<name>A0ABU2SEY5_9ACTN</name>
<keyword evidence="2" id="KW-1185">Reference proteome</keyword>
<dbReference type="InterPro" id="IPR037217">
    <property type="entry name" value="Trp/Indoleamine_2_3_dOase-like"/>
</dbReference>
<dbReference type="EMBL" id="JAVREV010000021">
    <property type="protein sequence ID" value="MDT0446660.1"/>
    <property type="molecule type" value="Genomic_DNA"/>
</dbReference>